<dbReference type="AlphaFoldDB" id="A0A1K1MR13"/>
<gene>
    <name evidence="1" type="ORF">SAMN05661012_00814</name>
</gene>
<name>A0A1K1MR13_9BACT</name>
<proteinExistence type="predicted"/>
<dbReference type="EMBL" id="FPIZ01000002">
    <property type="protein sequence ID" value="SFW25624.1"/>
    <property type="molecule type" value="Genomic_DNA"/>
</dbReference>
<dbReference type="Proteomes" id="UP000183788">
    <property type="component" value="Unassembled WGS sequence"/>
</dbReference>
<sequence>MYLLKKYVFIRTYQGGSYFERLTGIVMIFMTIRIVSNINRDTNDPTKCLHKSSPGRLD</sequence>
<reference evidence="1 2" key="1">
    <citation type="submission" date="2016-11" db="EMBL/GenBank/DDBJ databases">
        <authorList>
            <person name="Jaros S."/>
            <person name="Januszkiewicz K."/>
            <person name="Wedrychowicz H."/>
        </authorList>
    </citation>
    <scope>NUCLEOTIDE SEQUENCE [LARGE SCALE GENOMIC DNA]</scope>
    <source>
        <strain evidence="1 2">DSM 784</strain>
    </source>
</reference>
<accession>A0A1K1MR13</accession>
<organism evidence="1 2">
    <name type="scientific">Chitinophaga sancti</name>
    <dbReference type="NCBI Taxonomy" id="1004"/>
    <lineage>
        <taxon>Bacteria</taxon>
        <taxon>Pseudomonadati</taxon>
        <taxon>Bacteroidota</taxon>
        <taxon>Chitinophagia</taxon>
        <taxon>Chitinophagales</taxon>
        <taxon>Chitinophagaceae</taxon>
        <taxon>Chitinophaga</taxon>
    </lineage>
</organism>
<evidence type="ECO:0000313" key="1">
    <source>
        <dbReference type="EMBL" id="SFW25624.1"/>
    </source>
</evidence>
<evidence type="ECO:0000313" key="2">
    <source>
        <dbReference type="Proteomes" id="UP000183788"/>
    </source>
</evidence>
<protein>
    <submittedName>
        <fullName evidence="1">Uncharacterized protein</fullName>
    </submittedName>
</protein>
<dbReference type="STRING" id="1004.SAMN05661012_00814"/>